<reference evidence="8" key="1">
    <citation type="journal article" date="2020" name="Stud. Mycol.">
        <title>101 Dothideomycetes genomes: a test case for predicting lifestyles and emergence of pathogens.</title>
        <authorList>
            <person name="Haridas S."/>
            <person name="Albert R."/>
            <person name="Binder M."/>
            <person name="Bloem J."/>
            <person name="Labutti K."/>
            <person name="Salamov A."/>
            <person name="Andreopoulos B."/>
            <person name="Baker S."/>
            <person name="Barry K."/>
            <person name="Bills G."/>
            <person name="Bluhm B."/>
            <person name="Cannon C."/>
            <person name="Castanera R."/>
            <person name="Culley D."/>
            <person name="Daum C."/>
            <person name="Ezra D."/>
            <person name="Gonzalez J."/>
            <person name="Henrissat B."/>
            <person name="Kuo A."/>
            <person name="Liang C."/>
            <person name="Lipzen A."/>
            <person name="Lutzoni F."/>
            <person name="Magnuson J."/>
            <person name="Mondo S."/>
            <person name="Nolan M."/>
            <person name="Ohm R."/>
            <person name="Pangilinan J."/>
            <person name="Park H.-J."/>
            <person name="Ramirez L."/>
            <person name="Alfaro M."/>
            <person name="Sun H."/>
            <person name="Tritt A."/>
            <person name="Yoshinaga Y."/>
            <person name="Zwiers L.-H."/>
            <person name="Turgeon B."/>
            <person name="Goodwin S."/>
            <person name="Spatafora J."/>
            <person name="Crous P."/>
            <person name="Grigoriev I."/>
        </authorList>
    </citation>
    <scope>NUCLEOTIDE SEQUENCE</scope>
    <source>
        <strain evidence="8">CBS 107.79</strain>
    </source>
</reference>
<feature type="transmembrane region" description="Helical" evidence="6">
    <location>
        <begin position="173"/>
        <end position="194"/>
    </location>
</feature>
<feature type="domain" description="Major facilitator superfamily (MFS) profile" evidence="7">
    <location>
        <begin position="36"/>
        <end position="489"/>
    </location>
</feature>
<sequence length="539" mass="61056">MVKTGETSDPIVTRLVEADKVPWYKKPNLRLMYVWLFLCCMGVEMTSGFDSQLINTLQFSKYFNIYFGNGYISPKTKKPAIEDGLLGFISSCYQLGSILAVPIAPWFNQKYGRRWSIMVGSLVMCVGAILQGFSQHVAMYIIARMLLGVGIVFCIISGSSLIGELGHPKERPFLTSLFNASYFIGSIIAAAIAIKTVEIKGNWSWRLPSLLQICPSLLQICTIFLLPESPRWLVSKDRDDEAFAILTKYHAEGDASSVLVQAEMAQIRSTIKLELENSKQSWMDMLRTAGMRRRVLIAVMMGLFTQMSGNTLLSYYSNLLFEMMGYTSDYAKTRINIANQCWSLINGVAIALIVTRFRRRRMFMLSAASMCIVFICMTVSFERLRYAKDHHFVNKSAGIAALFFYFAYSPCYNIGNNSLTYTYLVEIFPYSQRTMGIGVEQIFGKLGGFFSTNVNPKALNAIDWKFLAIYCGWIAFEFFTVYLLYPETYNRTLEELAFLFEDRDLAERQAAAVEKQIHEGGELGAVDEKHLATHSERAL</sequence>
<dbReference type="FunFam" id="1.20.1250.20:FF:000117">
    <property type="entry name" value="MFS hexose transporter"/>
    <property type="match status" value="1"/>
</dbReference>
<dbReference type="Pfam" id="PF00083">
    <property type="entry name" value="Sugar_tr"/>
    <property type="match status" value="1"/>
</dbReference>
<dbReference type="InterPro" id="IPR020846">
    <property type="entry name" value="MFS_dom"/>
</dbReference>
<evidence type="ECO:0000313" key="9">
    <source>
        <dbReference type="Proteomes" id="UP000800036"/>
    </source>
</evidence>
<dbReference type="PANTHER" id="PTHR48022:SF29">
    <property type="entry name" value="SUGAR TRANSPORTER, PUTATIVE (AFU_ORTHOLOGUE AFUA_6G14500)-RELATED"/>
    <property type="match status" value="1"/>
</dbReference>
<feature type="transmembrane region" description="Helical" evidence="6">
    <location>
        <begin position="466"/>
        <end position="485"/>
    </location>
</feature>
<evidence type="ECO:0000256" key="2">
    <source>
        <dbReference type="ARBA" id="ARBA00010992"/>
    </source>
</evidence>
<dbReference type="Proteomes" id="UP000800036">
    <property type="component" value="Unassembled WGS sequence"/>
</dbReference>
<dbReference type="InterPro" id="IPR036259">
    <property type="entry name" value="MFS_trans_sf"/>
</dbReference>
<dbReference type="InterPro" id="IPR005828">
    <property type="entry name" value="MFS_sugar_transport-like"/>
</dbReference>
<feature type="transmembrane region" description="Helical" evidence="6">
    <location>
        <begin position="84"/>
        <end position="103"/>
    </location>
</feature>
<protein>
    <submittedName>
        <fullName evidence="8">General substrate transporter</fullName>
    </submittedName>
</protein>
<keyword evidence="3 6" id="KW-0812">Transmembrane</keyword>
<proteinExistence type="inferred from homology"/>
<dbReference type="InterPro" id="IPR050360">
    <property type="entry name" value="MFS_Sugar_Transporters"/>
</dbReference>
<gene>
    <name evidence="8" type="ORF">BU23DRAFT_508851</name>
</gene>
<dbReference type="OrthoDB" id="6133115at2759"/>
<keyword evidence="9" id="KW-1185">Reference proteome</keyword>
<feature type="transmembrane region" description="Helical" evidence="6">
    <location>
        <begin position="295"/>
        <end position="317"/>
    </location>
</feature>
<feature type="transmembrane region" description="Helical" evidence="6">
    <location>
        <begin position="115"/>
        <end position="133"/>
    </location>
</feature>
<evidence type="ECO:0000256" key="4">
    <source>
        <dbReference type="ARBA" id="ARBA00022989"/>
    </source>
</evidence>
<dbReference type="Gene3D" id="1.20.1250.20">
    <property type="entry name" value="MFS general substrate transporter like domains"/>
    <property type="match status" value="1"/>
</dbReference>
<comment type="similarity">
    <text evidence="2">Belongs to the major facilitator superfamily. Sugar transporter (TC 2.A.1.1) family.</text>
</comment>
<dbReference type="EMBL" id="ML976689">
    <property type="protein sequence ID" value="KAF1972128.1"/>
    <property type="molecule type" value="Genomic_DNA"/>
</dbReference>
<dbReference type="SUPFAM" id="SSF103473">
    <property type="entry name" value="MFS general substrate transporter"/>
    <property type="match status" value="1"/>
</dbReference>
<evidence type="ECO:0000256" key="6">
    <source>
        <dbReference type="SAM" id="Phobius"/>
    </source>
</evidence>
<evidence type="ECO:0000259" key="7">
    <source>
        <dbReference type="PROSITE" id="PS50850"/>
    </source>
</evidence>
<keyword evidence="4 6" id="KW-1133">Transmembrane helix</keyword>
<organism evidence="8 9">
    <name type="scientific">Bimuria novae-zelandiae CBS 107.79</name>
    <dbReference type="NCBI Taxonomy" id="1447943"/>
    <lineage>
        <taxon>Eukaryota</taxon>
        <taxon>Fungi</taxon>
        <taxon>Dikarya</taxon>
        <taxon>Ascomycota</taxon>
        <taxon>Pezizomycotina</taxon>
        <taxon>Dothideomycetes</taxon>
        <taxon>Pleosporomycetidae</taxon>
        <taxon>Pleosporales</taxon>
        <taxon>Massarineae</taxon>
        <taxon>Didymosphaeriaceae</taxon>
        <taxon>Bimuria</taxon>
    </lineage>
</organism>
<evidence type="ECO:0000256" key="5">
    <source>
        <dbReference type="ARBA" id="ARBA00023136"/>
    </source>
</evidence>
<name>A0A6A5V5J0_9PLEO</name>
<feature type="transmembrane region" description="Helical" evidence="6">
    <location>
        <begin position="139"/>
        <end position="161"/>
    </location>
</feature>
<feature type="transmembrane region" description="Helical" evidence="6">
    <location>
        <begin position="362"/>
        <end position="381"/>
    </location>
</feature>
<evidence type="ECO:0000256" key="3">
    <source>
        <dbReference type="ARBA" id="ARBA00022692"/>
    </source>
</evidence>
<evidence type="ECO:0000313" key="8">
    <source>
        <dbReference type="EMBL" id="KAF1972128.1"/>
    </source>
</evidence>
<evidence type="ECO:0000256" key="1">
    <source>
        <dbReference type="ARBA" id="ARBA00004141"/>
    </source>
</evidence>
<feature type="transmembrane region" description="Helical" evidence="6">
    <location>
        <begin position="337"/>
        <end position="355"/>
    </location>
</feature>
<keyword evidence="5 6" id="KW-0472">Membrane</keyword>
<dbReference type="PANTHER" id="PTHR48022">
    <property type="entry name" value="PLASTIDIC GLUCOSE TRANSPORTER 4"/>
    <property type="match status" value="1"/>
</dbReference>
<accession>A0A6A5V5J0</accession>
<dbReference type="PROSITE" id="PS50850">
    <property type="entry name" value="MFS"/>
    <property type="match status" value="1"/>
</dbReference>
<comment type="subcellular location">
    <subcellularLocation>
        <location evidence="1">Membrane</location>
        <topology evidence="1">Multi-pass membrane protein</topology>
    </subcellularLocation>
</comment>
<dbReference type="GO" id="GO:0016020">
    <property type="term" value="C:membrane"/>
    <property type="evidence" value="ECO:0007669"/>
    <property type="project" value="UniProtKB-SubCell"/>
</dbReference>
<dbReference type="AlphaFoldDB" id="A0A6A5V5J0"/>
<dbReference type="GO" id="GO:0005351">
    <property type="term" value="F:carbohydrate:proton symporter activity"/>
    <property type="evidence" value="ECO:0007669"/>
    <property type="project" value="TreeGrafter"/>
</dbReference>